<dbReference type="AlphaFoldDB" id="A0A174A2R4"/>
<proteinExistence type="predicted"/>
<dbReference type="RefSeq" id="WP_055053148.1">
    <property type="nucleotide sequence ID" value="NZ_CYZA01000006.1"/>
</dbReference>
<name>A0A174A2R4_9FIRM</name>
<protein>
    <submittedName>
        <fullName evidence="1">Uncharacterized protein</fullName>
    </submittedName>
</protein>
<gene>
    <name evidence="1" type="ORF">ERS852395_01398</name>
</gene>
<accession>A0A174A2R4</accession>
<dbReference type="Proteomes" id="UP000095447">
    <property type="component" value="Unassembled WGS sequence"/>
</dbReference>
<organism evidence="1 2">
    <name type="scientific">Blautia obeum</name>
    <dbReference type="NCBI Taxonomy" id="40520"/>
    <lineage>
        <taxon>Bacteria</taxon>
        <taxon>Bacillati</taxon>
        <taxon>Bacillota</taxon>
        <taxon>Clostridia</taxon>
        <taxon>Lachnospirales</taxon>
        <taxon>Lachnospiraceae</taxon>
        <taxon>Blautia</taxon>
    </lineage>
</organism>
<sequence length="120" mass="14387">MIFGYRVEDQVEKHGLWRNFDGTWNPVFDQLSEGLSRNLPMEDSKLYREGGEQWFSAAPSKETLKHWFSLTDVLELQKLGYKIYEFQLVGTKQISDFEIIFTRDNIIEQREIDYKEIWND</sequence>
<evidence type="ECO:0000313" key="1">
    <source>
        <dbReference type="EMBL" id="CUN81688.1"/>
    </source>
</evidence>
<dbReference type="EMBL" id="CYZA01000006">
    <property type="protein sequence ID" value="CUN81688.1"/>
    <property type="molecule type" value="Genomic_DNA"/>
</dbReference>
<evidence type="ECO:0000313" key="2">
    <source>
        <dbReference type="Proteomes" id="UP000095447"/>
    </source>
</evidence>
<reference evidence="1 2" key="1">
    <citation type="submission" date="2015-09" db="EMBL/GenBank/DDBJ databases">
        <authorList>
            <consortium name="Pathogen Informatics"/>
        </authorList>
    </citation>
    <scope>NUCLEOTIDE SEQUENCE [LARGE SCALE GENOMIC DNA]</scope>
    <source>
        <strain evidence="1 2">2789STDY5608838</strain>
    </source>
</reference>